<evidence type="ECO:0000313" key="2">
    <source>
        <dbReference type="Proteomes" id="UP000803844"/>
    </source>
</evidence>
<proteinExistence type="predicted"/>
<dbReference type="RefSeq" id="XP_040781766.1">
    <property type="nucleotide sequence ID" value="XM_040924532.1"/>
</dbReference>
<comment type="caution">
    <text evidence="1">The sequence shown here is derived from an EMBL/GenBank/DDBJ whole genome shotgun (WGS) entry which is preliminary data.</text>
</comment>
<evidence type="ECO:0000313" key="1">
    <source>
        <dbReference type="EMBL" id="KAF3770805.1"/>
    </source>
</evidence>
<sequence>MYPAEKGTLSTARPVSTCIHFLAHPPRLPLCILKTDGLLLQPVPRRESQTISLDPKNQPGCVRARMIGIQIL</sequence>
<protein>
    <submittedName>
        <fullName evidence="1">Uncharacterized protein</fullName>
    </submittedName>
</protein>
<dbReference type="EMBL" id="MU032344">
    <property type="protein sequence ID" value="KAF3770805.1"/>
    <property type="molecule type" value="Genomic_DNA"/>
</dbReference>
<dbReference type="GeneID" id="63841661"/>
<dbReference type="Proteomes" id="UP000803844">
    <property type="component" value="Unassembled WGS sequence"/>
</dbReference>
<dbReference type="AlphaFoldDB" id="A0A9P4YDW6"/>
<name>A0A9P4YDW6_CRYP1</name>
<reference evidence="1" key="1">
    <citation type="journal article" date="2020" name="Phytopathology">
        <title>Genome sequence of the chestnut blight fungus Cryphonectria parasitica EP155: A fundamental resource for an archetypical invasive plant pathogen.</title>
        <authorList>
            <person name="Crouch J.A."/>
            <person name="Dawe A."/>
            <person name="Aerts A."/>
            <person name="Barry K."/>
            <person name="Churchill A.C.L."/>
            <person name="Grimwood J."/>
            <person name="Hillman B."/>
            <person name="Milgroom M.G."/>
            <person name="Pangilinan J."/>
            <person name="Smith M."/>
            <person name="Salamov A."/>
            <person name="Schmutz J."/>
            <person name="Yadav J."/>
            <person name="Grigoriev I.V."/>
            <person name="Nuss D."/>
        </authorList>
    </citation>
    <scope>NUCLEOTIDE SEQUENCE</scope>
    <source>
        <strain evidence="1">EP155</strain>
    </source>
</reference>
<organism evidence="1 2">
    <name type="scientific">Cryphonectria parasitica (strain ATCC 38755 / EP155)</name>
    <dbReference type="NCBI Taxonomy" id="660469"/>
    <lineage>
        <taxon>Eukaryota</taxon>
        <taxon>Fungi</taxon>
        <taxon>Dikarya</taxon>
        <taxon>Ascomycota</taxon>
        <taxon>Pezizomycotina</taxon>
        <taxon>Sordariomycetes</taxon>
        <taxon>Sordariomycetidae</taxon>
        <taxon>Diaporthales</taxon>
        <taxon>Cryphonectriaceae</taxon>
        <taxon>Cryphonectria-Endothia species complex</taxon>
        <taxon>Cryphonectria</taxon>
    </lineage>
</organism>
<gene>
    <name evidence="1" type="ORF">M406DRAFT_54048</name>
</gene>
<accession>A0A9P4YDW6</accession>
<keyword evidence="2" id="KW-1185">Reference proteome</keyword>